<sequence length="148" mass="15882">MAGLSNYTYSTLVTAIRDYTEVDANVFTETIVDGFIMAAQNRINLDLPMDSDRAQDEAQFATDFNSITMPTKALFVRGIKVFNSTANTTGPGQWLEKRDQTFISEYVNELTGTEGGAAAQDVTGLPKYYAMYGGATTGASTATSGAIS</sequence>
<feature type="non-terminal residue" evidence="1">
    <location>
        <position position="148"/>
    </location>
</feature>
<dbReference type="EMBL" id="BART01022880">
    <property type="protein sequence ID" value="GAH01863.1"/>
    <property type="molecule type" value="Genomic_DNA"/>
</dbReference>
<accession>X1DZM1</accession>
<dbReference type="AlphaFoldDB" id="X1DZM1"/>
<gene>
    <name evidence="1" type="ORF">S01H4_41783</name>
</gene>
<protein>
    <submittedName>
        <fullName evidence="1">Uncharacterized protein</fullName>
    </submittedName>
</protein>
<name>X1DZM1_9ZZZZ</name>
<proteinExistence type="predicted"/>
<comment type="caution">
    <text evidence="1">The sequence shown here is derived from an EMBL/GenBank/DDBJ whole genome shotgun (WGS) entry which is preliminary data.</text>
</comment>
<reference evidence="1" key="1">
    <citation type="journal article" date="2014" name="Front. Microbiol.">
        <title>High frequency of phylogenetically diverse reductive dehalogenase-homologous genes in deep subseafloor sedimentary metagenomes.</title>
        <authorList>
            <person name="Kawai M."/>
            <person name="Futagami T."/>
            <person name="Toyoda A."/>
            <person name="Takaki Y."/>
            <person name="Nishi S."/>
            <person name="Hori S."/>
            <person name="Arai W."/>
            <person name="Tsubouchi T."/>
            <person name="Morono Y."/>
            <person name="Uchiyama I."/>
            <person name="Ito T."/>
            <person name="Fujiyama A."/>
            <person name="Inagaki F."/>
            <person name="Takami H."/>
        </authorList>
    </citation>
    <scope>NUCLEOTIDE SEQUENCE</scope>
    <source>
        <strain evidence="1">Expedition CK06-06</strain>
    </source>
</reference>
<evidence type="ECO:0000313" key="1">
    <source>
        <dbReference type="EMBL" id="GAH01863.1"/>
    </source>
</evidence>
<organism evidence="1">
    <name type="scientific">marine sediment metagenome</name>
    <dbReference type="NCBI Taxonomy" id="412755"/>
    <lineage>
        <taxon>unclassified sequences</taxon>
        <taxon>metagenomes</taxon>
        <taxon>ecological metagenomes</taxon>
    </lineage>
</organism>